<keyword evidence="7" id="KW-1185">Reference proteome</keyword>
<dbReference type="PANTHER" id="PTHR43464">
    <property type="entry name" value="METHYLTRANSFERASE"/>
    <property type="match status" value="1"/>
</dbReference>
<evidence type="ECO:0000313" key="6">
    <source>
        <dbReference type="EMBL" id="NJQ14152.1"/>
    </source>
</evidence>
<dbReference type="Pfam" id="PF13649">
    <property type="entry name" value="Methyltransf_25"/>
    <property type="match status" value="1"/>
</dbReference>
<dbReference type="EMBL" id="JAAVJC010000017">
    <property type="protein sequence ID" value="NJQ14152.1"/>
    <property type="molecule type" value="Genomic_DNA"/>
</dbReference>
<dbReference type="Gene3D" id="3.40.50.150">
    <property type="entry name" value="Vaccinia Virus protein VP39"/>
    <property type="match status" value="1"/>
</dbReference>
<dbReference type="RefSeq" id="WP_168086985.1">
    <property type="nucleotide sequence ID" value="NZ_BHZH01000147.1"/>
</dbReference>
<dbReference type="InterPro" id="IPR041698">
    <property type="entry name" value="Methyltransf_25"/>
</dbReference>
<dbReference type="GO" id="GO:0032259">
    <property type="term" value="P:methylation"/>
    <property type="evidence" value="ECO:0007669"/>
    <property type="project" value="UniProtKB-KW"/>
</dbReference>
<dbReference type="SUPFAM" id="SSF53335">
    <property type="entry name" value="S-adenosyl-L-methionine-dependent methyltransferases"/>
    <property type="match status" value="1"/>
</dbReference>
<comment type="caution">
    <text evidence="6">The sequence shown here is derived from an EMBL/GenBank/DDBJ whole genome shotgun (WGS) entry which is preliminary data.</text>
</comment>
<feature type="domain" description="Methyltransferase" evidence="5">
    <location>
        <begin position="55"/>
        <end position="146"/>
    </location>
</feature>
<name>A0ABX1CA78_9ACTN</name>
<reference evidence="6 7" key="1">
    <citation type="submission" date="2020-03" db="EMBL/GenBank/DDBJ databases">
        <title>Draft genome of Streptomyces sp. ventii, isolated from the Axial Seamount in the Pacific Ocean, and resequencing of the two type strains Streptomyces lonarensis strain NCL 716 and Streptomyces bohaiensis strain 11A07.</title>
        <authorList>
            <person name="Loughran R.M."/>
            <person name="Pfannmuller K.M."/>
            <person name="Wasson B.J."/>
            <person name="Deadmond M.C."/>
            <person name="Paddock B.E."/>
            <person name="Koyack M.J."/>
            <person name="Gallegos D.A."/>
            <person name="Mitchell E.A."/>
            <person name="Ushijima B."/>
            <person name="Saw J.H."/>
            <person name="Mcphail K.L."/>
            <person name="Videau P."/>
        </authorList>
    </citation>
    <scope>NUCLEOTIDE SEQUENCE [LARGE SCALE GENOMIC DNA]</scope>
    <source>
        <strain evidence="6 7">11A07</strain>
    </source>
</reference>
<keyword evidence="2" id="KW-0808">Transferase</keyword>
<organism evidence="6 7">
    <name type="scientific">Streptomyces bohaiensis</name>
    <dbReference type="NCBI Taxonomy" id="1431344"/>
    <lineage>
        <taxon>Bacteria</taxon>
        <taxon>Bacillati</taxon>
        <taxon>Actinomycetota</taxon>
        <taxon>Actinomycetes</taxon>
        <taxon>Kitasatosporales</taxon>
        <taxon>Streptomycetaceae</taxon>
        <taxon>Streptomyces</taxon>
    </lineage>
</organism>
<feature type="compositionally biased region" description="Basic and acidic residues" evidence="4">
    <location>
        <begin position="229"/>
        <end position="239"/>
    </location>
</feature>
<keyword evidence="3" id="KW-0949">S-adenosyl-L-methionine</keyword>
<gene>
    <name evidence="6" type="ORF">HCN52_04165</name>
</gene>
<feature type="region of interest" description="Disordered" evidence="4">
    <location>
        <begin position="205"/>
        <end position="239"/>
    </location>
</feature>
<sequence length="239" mass="25510">MIETASAAWDAYAACSPERRPTNGSGARTWFNWTQYPDHGPGVELLGLRPGDRALDLGCGSGGNAAHLASLGVGTVGVDVSTRQLAKARERWPDHPGVELHLVDALTHLRASPGTYAAVYSVFGAVYFSDPAILLPAIRSALVPGGRLVFSQRPAVEGCYGAQASLIQRGPDEDPAVVRRWDHEPGTWIGLLRAAGFVRTRAEILPAPPDSGRTEGTLHVRALRPGPPRCEDPEGIDLR</sequence>
<evidence type="ECO:0000259" key="5">
    <source>
        <dbReference type="Pfam" id="PF13649"/>
    </source>
</evidence>
<evidence type="ECO:0000256" key="1">
    <source>
        <dbReference type="ARBA" id="ARBA00022603"/>
    </source>
</evidence>
<proteinExistence type="predicted"/>
<dbReference type="Proteomes" id="UP000727056">
    <property type="component" value="Unassembled WGS sequence"/>
</dbReference>
<dbReference type="GO" id="GO:0008168">
    <property type="term" value="F:methyltransferase activity"/>
    <property type="evidence" value="ECO:0007669"/>
    <property type="project" value="UniProtKB-KW"/>
</dbReference>
<dbReference type="PANTHER" id="PTHR43464:SF19">
    <property type="entry name" value="UBIQUINONE BIOSYNTHESIS O-METHYLTRANSFERASE, MITOCHONDRIAL"/>
    <property type="match status" value="1"/>
</dbReference>
<evidence type="ECO:0000256" key="2">
    <source>
        <dbReference type="ARBA" id="ARBA00022679"/>
    </source>
</evidence>
<evidence type="ECO:0000256" key="4">
    <source>
        <dbReference type="SAM" id="MobiDB-lite"/>
    </source>
</evidence>
<accession>A0ABX1CA78</accession>
<evidence type="ECO:0000313" key="7">
    <source>
        <dbReference type="Proteomes" id="UP000727056"/>
    </source>
</evidence>
<keyword evidence="1 6" id="KW-0489">Methyltransferase</keyword>
<dbReference type="InterPro" id="IPR029063">
    <property type="entry name" value="SAM-dependent_MTases_sf"/>
</dbReference>
<dbReference type="CDD" id="cd02440">
    <property type="entry name" value="AdoMet_MTases"/>
    <property type="match status" value="1"/>
</dbReference>
<protein>
    <submittedName>
        <fullName evidence="6">Methyltransferase domain-containing protein</fullName>
    </submittedName>
</protein>
<evidence type="ECO:0000256" key="3">
    <source>
        <dbReference type="ARBA" id="ARBA00022691"/>
    </source>
</evidence>